<name>A0A5C7IPN7_9ROSI</name>
<comment type="subcellular location">
    <subcellularLocation>
        <location evidence="1">Nucleus</location>
    </subcellularLocation>
</comment>
<sequence length="287" mass="31972">MEIFSKLLTETDIKARLTVPTDALAHINIPGGGNKVDLSPMDSDGNRWPFRCYTRLNGHPKPAFTTGWLDFVRAKGLQIGDKVTFSRLEDEAGGAPQYRIHASRLRAITLMGAEVEDTEFKTTQNEAATTKKKEEALEELKRMVIGPTTTLSKEFLFVLAMEIFSKVLTETDRRVRLTVPTRALRHINMPAGDNNVDLSVMDSGGNRHTFRCYTRPDGHPKPAFTTGWLDFARAKGLQIGDKVTMSKLEDEGEAGGAPQYIIHTARPRTITLMGKKIIVGWLDLPHP</sequence>
<evidence type="ECO:0000256" key="5">
    <source>
        <dbReference type="ARBA" id="ARBA00023242"/>
    </source>
</evidence>
<keyword evidence="4" id="KW-0804">Transcription</keyword>
<dbReference type="InterPro" id="IPR003340">
    <property type="entry name" value="B3_DNA-bd"/>
</dbReference>
<dbReference type="CDD" id="cd10017">
    <property type="entry name" value="B3_DNA"/>
    <property type="match status" value="2"/>
</dbReference>
<evidence type="ECO:0000256" key="3">
    <source>
        <dbReference type="ARBA" id="ARBA00023125"/>
    </source>
</evidence>
<comment type="caution">
    <text evidence="7">The sequence shown here is derived from an EMBL/GenBank/DDBJ whole genome shotgun (WGS) entry which is preliminary data.</text>
</comment>
<dbReference type="Gene3D" id="2.40.330.10">
    <property type="entry name" value="DNA-binding pseudobarrel domain"/>
    <property type="match status" value="2"/>
</dbReference>
<dbReference type="AlphaFoldDB" id="A0A5C7IPN7"/>
<keyword evidence="5" id="KW-0539">Nucleus</keyword>
<dbReference type="InterPro" id="IPR015300">
    <property type="entry name" value="DNA-bd_pseudobarrel_sf"/>
</dbReference>
<evidence type="ECO:0000313" key="8">
    <source>
        <dbReference type="Proteomes" id="UP000323000"/>
    </source>
</evidence>
<proteinExistence type="predicted"/>
<dbReference type="PROSITE" id="PS50863">
    <property type="entry name" value="B3"/>
    <property type="match status" value="1"/>
</dbReference>
<evidence type="ECO:0000256" key="4">
    <source>
        <dbReference type="ARBA" id="ARBA00023163"/>
    </source>
</evidence>
<keyword evidence="8" id="KW-1185">Reference proteome</keyword>
<protein>
    <recommendedName>
        <fullName evidence="6">TF-B3 domain-containing protein</fullName>
    </recommendedName>
</protein>
<evidence type="ECO:0000256" key="1">
    <source>
        <dbReference type="ARBA" id="ARBA00004123"/>
    </source>
</evidence>
<dbReference type="GO" id="GO:0003700">
    <property type="term" value="F:DNA-binding transcription factor activity"/>
    <property type="evidence" value="ECO:0007669"/>
    <property type="project" value="InterPro"/>
</dbReference>
<feature type="domain" description="TF-B3" evidence="6">
    <location>
        <begin position="2"/>
        <end position="104"/>
    </location>
</feature>
<evidence type="ECO:0000313" key="7">
    <source>
        <dbReference type="EMBL" id="TXG71251.1"/>
    </source>
</evidence>
<dbReference type="GO" id="GO:0005634">
    <property type="term" value="C:nucleus"/>
    <property type="evidence" value="ECO:0007669"/>
    <property type="project" value="UniProtKB-SubCell"/>
</dbReference>
<dbReference type="PANTHER" id="PTHR31140">
    <property type="entry name" value="B3 DOMAIN-CONTAINING TRANSCRIPTION FACTOR ABI3"/>
    <property type="match status" value="1"/>
</dbReference>
<dbReference type="Proteomes" id="UP000323000">
    <property type="component" value="Chromosome 2"/>
</dbReference>
<keyword evidence="3" id="KW-0238">DNA-binding</keyword>
<evidence type="ECO:0000256" key="2">
    <source>
        <dbReference type="ARBA" id="ARBA00023015"/>
    </source>
</evidence>
<dbReference type="PANTHER" id="PTHR31140:SF145">
    <property type="entry name" value="TF-B3 DOMAIN-CONTAINING PROTEIN"/>
    <property type="match status" value="1"/>
</dbReference>
<keyword evidence="2" id="KW-0805">Transcription regulation</keyword>
<dbReference type="EMBL" id="VAHF01000002">
    <property type="protein sequence ID" value="TXG71251.1"/>
    <property type="molecule type" value="Genomic_DNA"/>
</dbReference>
<dbReference type="InterPro" id="IPR044800">
    <property type="entry name" value="LEC2-like"/>
</dbReference>
<accession>A0A5C7IPN7</accession>
<dbReference type="Pfam" id="PF02362">
    <property type="entry name" value="B3"/>
    <property type="match status" value="2"/>
</dbReference>
<reference evidence="8" key="1">
    <citation type="journal article" date="2019" name="Gigascience">
        <title>De novo genome assembly of the endangered Acer yangbiense, a plant species with extremely small populations endemic to Yunnan Province, China.</title>
        <authorList>
            <person name="Yang J."/>
            <person name="Wariss H.M."/>
            <person name="Tao L."/>
            <person name="Zhang R."/>
            <person name="Yun Q."/>
            <person name="Hollingsworth P."/>
            <person name="Dao Z."/>
            <person name="Luo G."/>
            <person name="Guo H."/>
            <person name="Ma Y."/>
            <person name="Sun W."/>
        </authorList>
    </citation>
    <scope>NUCLEOTIDE SEQUENCE [LARGE SCALE GENOMIC DNA]</scope>
    <source>
        <strain evidence="8">cv. Malutang</strain>
    </source>
</reference>
<dbReference type="SUPFAM" id="SSF101936">
    <property type="entry name" value="DNA-binding pseudobarrel domain"/>
    <property type="match status" value="2"/>
</dbReference>
<gene>
    <name evidence="7" type="ORF">EZV62_006186</name>
</gene>
<dbReference type="SMART" id="SM01019">
    <property type="entry name" value="B3"/>
    <property type="match status" value="2"/>
</dbReference>
<dbReference type="GO" id="GO:0003677">
    <property type="term" value="F:DNA binding"/>
    <property type="evidence" value="ECO:0007669"/>
    <property type="project" value="UniProtKB-KW"/>
</dbReference>
<organism evidence="7 8">
    <name type="scientific">Acer yangbiense</name>
    <dbReference type="NCBI Taxonomy" id="1000413"/>
    <lineage>
        <taxon>Eukaryota</taxon>
        <taxon>Viridiplantae</taxon>
        <taxon>Streptophyta</taxon>
        <taxon>Embryophyta</taxon>
        <taxon>Tracheophyta</taxon>
        <taxon>Spermatophyta</taxon>
        <taxon>Magnoliopsida</taxon>
        <taxon>eudicotyledons</taxon>
        <taxon>Gunneridae</taxon>
        <taxon>Pentapetalae</taxon>
        <taxon>rosids</taxon>
        <taxon>malvids</taxon>
        <taxon>Sapindales</taxon>
        <taxon>Sapindaceae</taxon>
        <taxon>Hippocastanoideae</taxon>
        <taxon>Acereae</taxon>
        <taxon>Acer</taxon>
    </lineage>
</organism>
<evidence type="ECO:0000259" key="6">
    <source>
        <dbReference type="PROSITE" id="PS50863"/>
    </source>
</evidence>